<keyword evidence="1" id="KW-0732">Signal</keyword>
<organism evidence="3">
    <name type="scientific">Thrips palmi</name>
    <name type="common">Melon thrips</name>
    <dbReference type="NCBI Taxonomy" id="161013"/>
    <lineage>
        <taxon>Eukaryota</taxon>
        <taxon>Metazoa</taxon>
        <taxon>Ecdysozoa</taxon>
        <taxon>Arthropoda</taxon>
        <taxon>Hexapoda</taxon>
        <taxon>Insecta</taxon>
        <taxon>Pterygota</taxon>
        <taxon>Neoptera</taxon>
        <taxon>Paraneoptera</taxon>
        <taxon>Thysanoptera</taxon>
        <taxon>Terebrantia</taxon>
        <taxon>Thripoidea</taxon>
        <taxon>Thripidae</taxon>
        <taxon>Thrips</taxon>
    </lineage>
</organism>
<dbReference type="GeneID" id="117652561"/>
<dbReference type="CTD" id="44324"/>
<evidence type="ECO:0000256" key="1">
    <source>
        <dbReference type="SAM" id="SignalP"/>
    </source>
</evidence>
<proteinExistence type="predicted"/>
<evidence type="ECO:0000313" key="3">
    <source>
        <dbReference type="RefSeq" id="XP_034253471.1"/>
    </source>
</evidence>
<dbReference type="OrthoDB" id="6355109at2759"/>
<dbReference type="RefSeq" id="XP_034253471.1">
    <property type="nucleotide sequence ID" value="XM_034397580.1"/>
</dbReference>
<evidence type="ECO:0000313" key="2">
    <source>
        <dbReference type="Proteomes" id="UP000515158"/>
    </source>
</evidence>
<feature type="signal peptide" evidence="1">
    <location>
        <begin position="1"/>
        <end position="29"/>
    </location>
</feature>
<reference evidence="3" key="1">
    <citation type="submission" date="2025-08" db="UniProtKB">
        <authorList>
            <consortium name="RefSeq"/>
        </authorList>
    </citation>
    <scope>IDENTIFICATION</scope>
    <source>
        <tissue evidence="3">Total insect</tissue>
    </source>
</reference>
<sequence length="108" mass="11870">MRCVPVLSLPLLALVALLVVSMAPCPGQAMTLPQCHPSVLATGTDRIRKVCAALTTMYELSNAMETYLDDKGTLQSESEVLRDNAPLVDSGVKRQDVDHVFLRFGRRR</sequence>
<keyword evidence="2" id="KW-1185">Reference proteome</keyword>
<dbReference type="FunCoup" id="A0A6P9ABZ3">
    <property type="interactions" value="56"/>
</dbReference>
<protein>
    <submittedName>
        <fullName evidence="3">Myosuppressin isoform X1</fullName>
    </submittedName>
</protein>
<dbReference type="InParanoid" id="A0A6P9ABZ3"/>
<gene>
    <name evidence="3" type="primary">LOC117652561</name>
</gene>
<accession>A0A6P9ABZ3</accession>
<dbReference type="AlphaFoldDB" id="A0A6P9ABZ3"/>
<name>A0A6P9ABZ3_THRPL</name>
<dbReference type="KEGG" id="tpal:117652561"/>
<dbReference type="Proteomes" id="UP000515158">
    <property type="component" value="Unplaced"/>
</dbReference>
<feature type="chain" id="PRO_5028148141" evidence="1">
    <location>
        <begin position="30"/>
        <end position="108"/>
    </location>
</feature>